<proteinExistence type="predicted"/>
<dbReference type="Proteomes" id="UP000492821">
    <property type="component" value="Unassembled WGS sequence"/>
</dbReference>
<name>A0A7E4VXS8_PANRE</name>
<accession>A0A7E4VXS8</accession>
<sequence>MDSTNLEKYKDQIKKSVLLTHYLPFNKPYDAGSRCVLICQCRKTNESVTVTVQQLPSTYNVKDMLEKAFTHPHITPLINCIADTKANLLIGVSTNPSGKYIEDYAKENKDKTKSFFRRNVQFIMVKLLTLLNAMHERGNGLHPFNEKSVILTTTNGGDIIDLVVRRCHLYCKSKSQTKQKAHLLYVARNLGYIGDDIEEDNLLPVELEFFRACHQKSEVTIAELMEMRYIKRPFASALAAFRLQIHFIRFGSIPRNPGRCHSTQKSTGYNVVPTAPCASTE</sequence>
<evidence type="ECO:0000313" key="2">
    <source>
        <dbReference type="WBParaSite" id="Pan_g4322.t1"/>
    </source>
</evidence>
<keyword evidence="1" id="KW-1185">Reference proteome</keyword>
<reference evidence="2" key="2">
    <citation type="submission" date="2020-10" db="UniProtKB">
        <authorList>
            <consortium name="WormBaseParasite"/>
        </authorList>
    </citation>
    <scope>IDENTIFICATION</scope>
</reference>
<reference evidence="1" key="1">
    <citation type="journal article" date="2013" name="Genetics">
        <title>The draft genome and transcriptome of Panagrellus redivivus are shaped by the harsh demands of a free-living lifestyle.</title>
        <authorList>
            <person name="Srinivasan J."/>
            <person name="Dillman A.R."/>
            <person name="Macchietto M.G."/>
            <person name="Heikkinen L."/>
            <person name="Lakso M."/>
            <person name="Fracchia K.M."/>
            <person name="Antoshechkin I."/>
            <person name="Mortazavi A."/>
            <person name="Wong G."/>
            <person name="Sternberg P.W."/>
        </authorList>
    </citation>
    <scope>NUCLEOTIDE SEQUENCE [LARGE SCALE GENOMIC DNA]</scope>
    <source>
        <strain evidence="1">MT8872</strain>
    </source>
</reference>
<evidence type="ECO:0000313" key="1">
    <source>
        <dbReference type="Proteomes" id="UP000492821"/>
    </source>
</evidence>
<dbReference type="WBParaSite" id="Pan_g4322.t1">
    <property type="protein sequence ID" value="Pan_g4322.t1"/>
    <property type="gene ID" value="Pan_g4322"/>
</dbReference>
<organism evidence="1 2">
    <name type="scientific">Panagrellus redivivus</name>
    <name type="common">Microworm</name>
    <dbReference type="NCBI Taxonomy" id="6233"/>
    <lineage>
        <taxon>Eukaryota</taxon>
        <taxon>Metazoa</taxon>
        <taxon>Ecdysozoa</taxon>
        <taxon>Nematoda</taxon>
        <taxon>Chromadorea</taxon>
        <taxon>Rhabditida</taxon>
        <taxon>Tylenchina</taxon>
        <taxon>Panagrolaimomorpha</taxon>
        <taxon>Panagrolaimoidea</taxon>
        <taxon>Panagrolaimidae</taxon>
        <taxon>Panagrellus</taxon>
    </lineage>
</organism>
<protein>
    <submittedName>
        <fullName evidence="2">Protein kinase domain-containing protein</fullName>
    </submittedName>
</protein>
<dbReference type="AlphaFoldDB" id="A0A7E4VXS8"/>